<evidence type="ECO:0000313" key="5">
    <source>
        <dbReference type="Proteomes" id="UP000295277"/>
    </source>
</evidence>
<feature type="transmembrane region" description="Helical" evidence="2">
    <location>
        <begin position="469"/>
        <end position="490"/>
    </location>
</feature>
<name>A0A4R1YTU9_9RHOB</name>
<dbReference type="RefSeq" id="WP_132695093.1">
    <property type="nucleotide sequence ID" value="NZ_SLVM01000012.1"/>
</dbReference>
<accession>A0A4R1YTU9</accession>
<dbReference type="GO" id="GO:0016020">
    <property type="term" value="C:membrane"/>
    <property type="evidence" value="ECO:0007669"/>
    <property type="project" value="InterPro"/>
</dbReference>
<keyword evidence="2" id="KW-1133">Transmembrane helix</keyword>
<feature type="domain" description="HAMP" evidence="3">
    <location>
        <begin position="487"/>
        <end position="540"/>
    </location>
</feature>
<dbReference type="EMBL" id="SLVM01000012">
    <property type="protein sequence ID" value="TCM84478.1"/>
    <property type="molecule type" value="Genomic_DNA"/>
</dbReference>
<dbReference type="InterPro" id="IPR003660">
    <property type="entry name" value="HAMP_dom"/>
</dbReference>
<feature type="transmembrane region" description="Helical" evidence="2">
    <location>
        <begin position="12"/>
        <end position="38"/>
    </location>
</feature>
<evidence type="ECO:0000256" key="2">
    <source>
        <dbReference type="SAM" id="Phobius"/>
    </source>
</evidence>
<dbReference type="CDD" id="cd06225">
    <property type="entry name" value="HAMP"/>
    <property type="match status" value="1"/>
</dbReference>
<gene>
    <name evidence="4" type="ORF">EV216_112115</name>
</gene>
<protein>
    <submittedName>
        <fullName evidence="4">HAMP domain-containing protein</fullName>
    </submittedName>
</protein>
<sequence length="603" mass="64450">MRKFLSYLFGSIAIKIAFSMAAMGAMTAVAVVISLAVFNSLTGSLNALLGQQLPALRQSVAVIEHSAGIRDALSEMLLADAPDGVRNGHDGFVAEKAALEEGMKGLPEAAISAMLPLLAELDAATLQMESAIADRFARHDELETTIAAYRDMSDEARAQLMKLADDAVYDMELAGAQTIEAVTSTLGALIEYDFAATSLVLRARSEVNLLSGTAIALAETGDDGLAVGLRGIARSSLDELDTIIAGLEANGGSPKLLPMLTEMRDLLAEMTGGGMRGRADSLRRLIALRAQTDTALTEAIDELTQNLLTGAEDTATFNSEAVERLIGNELQFIRDAARLELAVETVVAMAFLGATASTSEAAEAAQRELDMVADALAALIDEVFLSDELRGIIESILALSGPETGIVATRAAMIQAQLRAETTSRTAYNHLRRIGEAAVMQSDSALAAASVAGDAVLEKADRAEQQLRMVATATVTFLLAAPVFIWLLILRPMARLVRVTERLSKGDLAPITGLRFTDGEIGRMATALGVFREGLIERARMQEHERAIEEERRLRAEQQHSVVTTLADGLQRLSSGDLTHRLESAFAPDYEQLRHDFNATVAT</sequence>
<dbReference type="OrthoDB" id="354287at2"/>
<dbReference type="Proteomes" id="UP000295277">
    <property type="component" value="Unassembled WGS sequence"/>
</dbReference>
<feature type="non-terminal residue" evidence="4">
    <location>
        <position position="603"/>
    </location>
</feature>
<dbReference type="Pfam" id="PF00672">
    <property type="entry name" value="HAMP"/>
    <property type="match status" value="1"/>
</dbReference>
<proteinExistence type="predicted"/>
<organism evidence="4 5">
    <name type="scientific">Rhodovulum steppense</name>
    <dbReference type="NCBI Taxonomy" id="540251"/>
    <lineage>
        <taxon>Bacteria</taxon>
        <taxon>Pseudomonadati</taxon>
        <taxon>Pseudomonadota</taxon>
        <taxon>Alphaproteobacteria</taxon>
        <taxon>Rhodobacterales</taxon>
        <taxon>Paracoccaceae</taxon>
        <taxon>Rhodovulum</taxon>
    </lineage>
</organism>
<comment type="caution">
    <text evidence="4">The sequence shown here is derived from an EMBL/GenBank/DDBJ whole genome shotgun (WGS) entry which is preliminary data.</text>
</comment>
<dbReference type="Gene3D" id="6.10.340.10">
    <property type="match status" value="1"/>
</dbReference>
<keyword evidence="5" id="KW-1185">Reference proteome</keyword>
<keyword evidence="1" id="KW-0175">Coiled coil</keyword>
<evidence type="ECO:0000259" key="3">
    <source>
        <dbReference type="PROSITE" id="PS50885"/>
    </source>
</evidence>
<feature type="coiled-coil region" evidence="1">
    <location>
        <begin position="139"/>
        <end position="166"/>
    </location>
</feature>
<dbReference type="SMART" id="SM00304">
    <property type="entry name" value="HAMP"/>
    <property type="match status" value="1"/>
</dbReference>
<keyword evidence="2" id="KW-0472">Membrane</keyword>
<evidence type="ECO:0000256" key="1">
    <source>
        <dbReference type="SAM" id="Coils"/>
    </source>
</evidence>
<dbReference type="PROSITE" id="PS50885">
    <property type="entry name" value="HAMP"/>
    <property type="match status" value="2"/>
</dbReference>
<dbReference type="AlphaFoldDB" id="A0A4R1YTU9"/>
<dbReference type="SUPFAM" id="SSF158472">
    <property type="entry name" value="HAMP domain-like"/>
    <property type="match status" value="1"/>
</dbReference>
<feature type="domain" description="HAMP" evidence="3">
    <location>
        <begin position="563"/>
        <end position="603"/>
    </location>
</feature>
<keyword evidence="2" id="KW-0812">Transmembrane</keyword>
<dbReference type="GO" id="GO:0007165">
    <property type="term" value="P:signal transduction"/>
    <property type="evidence" value="ECO:0007669"/>
    <property type="project" value="InterPro"/>
</dbReference>
<evidence type="ECO:0000313" key="4">
    <source>
        <dbReference type="EMBL" id="TCM84478.1"/>
    </source>
</evidence>
<reference evidence="4 5" key="1">
    <citation type="submission" date="2019-03" db="EMBL/GenBank/DDBJ databases">
        <title>Genomic Encyclopedia of Type Strains, Phase IV (KMG-IV): sequencing the most valuable type-strain genomes for metagenomic binning, comparative biology and taxonomic classification.</title>
        <authorList>
            <person name="Goeker M."/>
        </authorList>
    </citation>
    <scope>NUCLEOTIDE SEQUENCE [LARGE SCALE GENOMIC DNA]</scope>
    <source>
        <strain evidence="4 5">DSM 21153</strain>
    </source>
</reference>